<evidence type="ECO:0000313" key="6">
    <source>
        <dbReference type="Proteomes" id="UP001595477"/>
    </source>
</evidence>
<gene>
    <name evidence="5" type="ORF">ACFOEW_18340</name>
</gene>
<dbReference type="PANTHER" id="PTHR43179:SF12">
    <property type="entry name" value="GALACTOFURANOSYLTRANSFERASE GLFT2"/>
    <property type="match status" value="1"/>
</dbReference>
<feature type="domain" description="Glycosyltransferase 2-like" evidence="4">
    <location>
        <begin position="6"/>
        <end position="96"/>
    </location>
</feature>
<dbReference type="SUPFAM" id="SSF53448">
    <property type="entry name" value="Nucleotide-diphospho-sugar transferases"/>
    <property type="match status" value="1"/>
</dbReference>
<sequence>MKFAAIIILFHPERQILLNNIRLLEAAGWQVIVVDNSPQSHQGWLSSSVEFRHCPENAGIAHAQNIGLLLAKQHEYDYAMLLDQDSQLSEQLLQTVKLRVVEAQTHYPNLAAYGPSIVSEFDGQVVRAKVQRAVPDEHGFLHSRQIIASGKVIPISVLAEIGLMEDALFIDGVDHEWCWRANRKGYRIISDTQALLRHKQGESRKRIMGVTFKVGSSVRLYYQYRNILILLRRSYVPFYWKIRNCVALPVRWIINGWFLEQRRERRRYMRQGLIDGLKKRSGRYKADQ</sequence>
<dbReference type="Gene3D" id="3.90.550.10">
    <property type="entry name" value="Spore Coat Polysaccharide Biosynthesis Protein SpsA, Chain A"/>
    <property type="match status" value="1"/>
</dbReference>
<dbReference type="Proteomes" id="UP001595477">
    <property type="component" value="Unassembled WGS sequence"/>
</dbReference>
<proteinExistence type="inferred from homology"/>
<comment type="caution">
    <text evidence="5">The sequence shown here is derived from an EMBL/GenBank/DDBJ whole genome shotgun (WGS) entry which is preliminary data.</text>
</comment>
<dbReference type="Pfam" id="PF00535">
    <property type="entry name" value="Glycos_transf_2"/>
    <property type="match status" value="1"/>
</dbReference>
<keyword evidence="6" id="KW-1185">Reference proteome</keyword>
<organism evidence="5 6">
    <name type="scientific">Alteromonas oceani</name>
    <dbReference type="NCBI Taxonomy" id="2071609"/>
    <lineage>
        <taxon>Bacteria</taxon>
        <taxon>Pseudomonadati</taxon>
        <taxon>Pseudomonadota</taxon>
        <taxon>Gammaproteobacteria</taxon>
        <taxon>Alteromonadales</taxon>
        <taxon>Alteromonadaceae</taxon>
        <taxon>Alteromonas/Salinimonas group</taxon>
        <taxon>Alteromonas</taxon>
    </lineage>
</organism>
<protein>
    <submittedName>
        <fullName evidence="5">Glycosyltransferase family 2 protein</fullName>
    </submittedName>
</protein>
<dbReference type="InterPro" id="IPR001173">
    <property type="entry name" value="Glyco_trans_2-like"/>
</dbReference>
<name>A0ABV7K2Y2_9ALTE</name>
<dbReference type="PANTHER" id="PTHR43179">
    <property type="entry name" value="RHAMNOSYLTRANSFERASE WBBL"/>
    <property type="match status" value="1"/>
</dbReference>
<keyword evidence="2" id="KW-0328">Glycosyltransferase</keyword>
<dbReference type="InterPro" id="IPR029044">
    <property type="entry name" value="Nucleotide-diphossugar_trans"/>
</dbReference>
<evidence type="ECO:0000256" key="3">
    <source>
        <dbReference type="ARBA" id="ARBA00022679"/>
    </source>
</evidence>
<keyword evidence="3" id="KW-0808">Transferase</keyword>
<accession>A0ABV7K2Y2</accession>
<dbReference type="RefSeq" id="WP_123324492.1">
    <property type="nucleotide sequence ID" value="NZ_JBHRSX010000098.1"/>
</dbReference>
<comment type="similarity">
    <text evidence="1">Belongs to the glycosyltransferase 2 family.</text>
</comment>
<dbReference type="EMBL" id="JBHRSX010000098">
    <property type="protein sequence ID" value="MFC3203770.1"/>
    <property type="molecule type" value="Genomic_DNA"/>
</dbReference>
<evidence type="ECO:0000313" key="5">
    <source>
        <dbReference type="EMBL" id="MFC3203770.1"/>
    </source>
</evidence>
<dbReference type="CDD" id="cd02526">
    <property type="entry name" value="GT2_RfbF_like"/>
    <property type="match status" value="1"/>
</dbReference>
<evidence type="ECO:0000256" key="2">
    <source>
        <dbReference type="ARBA" id="ARBA00022676"/>
    </source>
</evidence>
<reference evidence="6" key="1">
    <citation type="journal article" date="2019" name="Int. J. Syst. Evol. Microbiol.">
        <title>The Global Catalogue of Microorganisms (GCM) 10K type strain sequencing project: providing services to taxonomists for standard genome sequencing and annotation.</title>
        <authorList>
            <consortium name="The Broad Institute Genomics Platform"/>
            <consortium name="The Broad Institute Genome Sequencing Center for Infectious Disease"/>
            <person name="Wu L."/>
            <person name="Ma J."/>
        </authorList>
    </citation>
    <scope>NUCLEOTIDE SEQUENCE [LARGE SCALE GENOMIC DNA]</scope>
    <source>
        <strain evidence="6">KCTC 52449</strain>
    </source>
</reference>
<evidence type="ECO:0000256" key="1">
    <source>
        <dbReference type="ARBA" id="ARBA00006739"/>
    </source>
</evidence>
<evidence type="ECO:0000259" key="4">
    <source>
        <dbReference type="Pfam" id="PF00535"/>
    </source>
</evidence>